<dbReference type="Pfam" id="PF00172">
    <property type="entry name" value="Zn_clus"/>
    <property type="match status" value="1"/>
</dbReference>
<dbReference type="InterPro" id="IPR007219">
    <property type="entry name" value="XnlR_reg_dom"/>
</dbReference>
<dbReference type="HOGENOM" id="CLU_335281_0_0_1"/>
<dbReference type="GeneID" id="9588342"/>
<proteinExistence type="predicted"/>
<evidence type="ECO:0000256" key="1">
    <source>
        <dbReference type="ARBA" id="ARBA00022723"/>
    </source>
</evidence>
<dbReference type="eggNOG" id="ENOG502QQXX">
    <property type="taxonomic scope" value="Eukaryota"/>
</dbReference>
<feature type="domain" description="Zn(2)-C6 fungal-type" evidence="4">
    <location>
        <begin position="66"/>
        <end position="98"/>
    </location>
</feature>
<evidence type="ECO:0000313" key="6">
    <source>
        <dbReference type="Proteomes" id="UP000007431"/>
    </source>
</evidence>
<dbReference type="CDD" id="cd12148">
    <property type="entry name" value="fungal_TF_MHR"/>
    <property type="match status" value="1"/>
</dbReference>
<feature type="compositionally biased region" description="Low complexity" evidence="3">
    <location>
        <begin position="430"/>
        <end position="451"/>
    </location>
</feature>
<dbReference type="OMA" id="MCLDHCE"/>
<reference evidence="5 6" key="1">
    <citation type="journal article" date="2010" name="Nat. Biotechnol.">
        <title>Genome sequence of the model mushroom Schizophyllum commune.</title>
        <authorList>
            <person name="Ohm R.A."/>
            <person name="de Jong J.F."/>
            <person name="Lugones L.G."/>
            <person name="Aerts A."/>
            <person name="Kothe E."/>
            <person name="Stajich J.E."/>
            <person name="de Vries R.P."/>
            <person name="Record E."/>
            <person name="Levasseur A."/>
            <person name="Baker S.E."/>
            <person name="Bartholomew K.A."/>
            <person name="Coutinho P.M."/>
            <person name="Erdmann S."/>
            <person name="Fowler T.J."/>
            <person name="Gathman A.C."/>
            <person name="Lombard V."/>
            <person name="Henrissat B."/>
            <person name="Knabe N."/>
            <person name="Kuees U."/>
            <person name="Lilly W.W."/>
            <person name="Lindquist E."/>
            <person name="Lucas S."/>
            <person name="Magnuson J.K."/>
            <person name="Piumi F."/>
            <person name="Raudaskoski M."/>
            <person name="Salamov A."/>
            <person name="Schmutz J."/>
            <person name="Schwarze F.W.M.R."/>
            <person name="vanKuyk P.A."/>
            <person name="Horton J.S."/>
            <person name="Grigoriev I.V."/>
            <person name="Woesten H.A.B."/>
        </authorList>
    </citation>
    <scope>NUCLEOTIDE SEQUENCE [LARGE SCALE GENOMIC DNA]</scope>
    <source>
        <strain evidence="6">H4-8 / FGSC 9210</strain>
    </source>
</reference>
<dbReference type="SMART" id="SM00906">
    <property type="entry name" value="Fungal_trans"/>
    <property type="match status" value="1"/>
</dbReference>
<keyword evidence="2" id="KW-0539">Nucleus</keyword>
<dbReference type="CDD" id="cd00067">
    <property type="entry name" value="GAL4"/>
    <property type="match status" value="1"/>
</dbReference>
<sequence length="851" mass="91869">MEDHVGERLGLSANPPWTGSNVVAAAAMSMGDASTTSKVTQPSGSDHGLPSPPTLSRPFRSRKNRPCDACRRAKTRCAIPAAGPPCVECQQTRKQCTFDQLPPERKKPAKRPGSPVSGSVSPGGPSSIDKRPRVVSSASMSGQENSNGLDALIHAASREKRLAISPYPEPISLDLSTPDALEPHVITALLTDDLLPIGAKQAGPDHTQLPETSYIRQISTVGSKPQYIIFTQKPKKTQDTNHLAREALLRLDSSLQLLRPPPNERLLQDLFFAHFNSAFPLLVPHHINPNDHPCLLVKLYLTALNHTRQYRHAAKAVRRLVHNGASSFIENGAPLAPRLHSIAGAVLELSGRPVWDAEARYIALSRTIAQAQLMGLHIDPGNWAIPAWEKEHRRVLWWTLRIHDGWMSFLNSRPSHLQLDNTNVPLPALPSMLATSAPSSPSSAPSPSGPSIKAEHPDQVSPASIRSLQSFLYQCRIGALVNRLQAQVSTLTAATLITREERLRRVQDLEADAAALLDEVKLEWEELGIGVPGRSPMKPSGVACLMTTLLCFRCMLRRVSIELYIGLGSPFVPDDDTLTIFADAVDYFCLLDGYDFDSFWLCHIGHILSSVTSSLLRLSLAMAFNHQQQVQQHLQQQQQRAQAEGQPRPPIPPPSSFMTQASARTCPIVLLSRLRNAVHFARQEHDWDLADASLQRTASVAHCLQHADEYAGIVSALQGRIALGANCGLHIHQTASGSSGAESMLLGSSAGAGSVQIPGAGPMQGIDQSAWNLDLSALGLDWGYDGGFDSWAGGAPRMGMGGMGTGGMGSGMGQGMPQVMPTGGPSPTYSHSSDLRRVAPDGMHMEDGISN</sequence>
<dbReference type="GO" id="GO:0008270">
    <property type="term" value="F:zinc ion binding"/>
    <property type="evidence" value="ECO:0007669"/>
    <property type="project" value="InterPro"/>
</dbReference>
<feature type="region of interest" description="Disordered" evidence="3">
    <location>
        <begin position="822"/>
        <end position="851"/>
    </location>
</feature>
<protein>
    <recommendedName>
        <fullName evidence="4">Zn(2)-C6 fungal-type domain-containing protein</fullName>
    </recommendedName>
</protein>
<feature type="non-terminal residue" evidence="5">
    <location>
        <position position="851"/>
    </location>
</feature>
<evidence type="ECO:0000256" key="3">
    <source>
        <dbReference type="SAM" id="MobiDB-lite"/>
    </source>
</evidence>
<dbReference type="GO" id="GO:0006351">
    <property type="term" value="P:DNA-templated transcription"/>
    <property type="evidence" value="ECO:0007669"/>
    <property type="project" value="InterPro"/>
</dbReference>
<feature type="compositionally biased region" description="Low complexity" evidence="3">
    <location>
        <begin position="633"/>
        <end position="646"/>
    </location>
</feature>
<dbReference type="PROSITE" id="PS50048">
    <property type="entry name" value="ZN2_CY6_FUNGAL_2"/>
    <property type="match status" value="1"/>
</dbReference>
<evidence type="ECO:0000256" key="2">
    <source>
        <dbReference type="ARBA" id="ARBA00023242"/>
    </source>
</evidence>
<dbReference type="InterPro" id="IPR036864">
    <property type="entry name" value="Zn2-C6_fun-type_DNA-bd_sf"/>
</dbReference>
<feature type="region of interest" description="Disordered" evidence="3">
    <location>
        <begin position="28"/>
        <end position="67"/>
    </location>
</feature>
<gene>
    <name evidence="5" type="ORF">SCHCODRAFT_110595</name>
</gene>
<evidence type="ECO:0000259" key="4">
    <source>
        <dbReference type="PROSITE" id="PS50048"/>
    </source>
</evidence>
<keyword evidence="6" id="KW-1185">Reference proteome</keyword>
<dbReference type="GO" id="GO:0001080">
    <property type="term" value="P:nitrogen catabolite activation of transcription from RNA polymerase II promoter"/>
    <property type="evidence" value="ECO:0007669"/>
    <property type="project" value="TreeGrafter"/>
</dbReference>
<dbReference type="OrthoDB" id="2123952at2759"/>
<dbReference type="Proteomes" id="UP000007431">
    <property type="component" value="Unassembled WGS sequence"/>
</dbReference>
<dbReference type="PROSITE" id="PS00463">
    <property type="entry name" value="ZN2_CY6_FUNGAL_1"/>
    <property type="match status" value="1"/>
</dbReference>
<feature type="compositionally biased region" description="Polar residues" evidence="3">
    <location>
        <begin position="136"/>
        <end position="146"/>
    </location>
</feature>
<dbReference type="STRING" id="578458.D8Q9I1"/>
<feature type="compositionally biased region" description="Low complexity" evidence="3">
    <location>
        <begin position="112"/>
        <end position="127"/>
    </location>
</feature>
<dbReference type="Gene3D" id="4.10.240.10">
    <property type="entry name" value="Zn(2)-C6 fungal-type DNA-binding domain"/>
    <property type="match status" value="1"/>
</dbReference>
<dbReference type="InParanoid" id="D8Q9I1"/>
<feature type="region of interest" description="Disordered" evidence="3">
    <location>
        <begin position="430"/>
        <end position="459"/>
    </location>
</feature>
<feature type="compositionally biased region" description="Basic and acidic residues" evidence="3">
    <location>
        <begin position="833"/>
        <end position="851"/>
    </location>
</feature>
<dbReference type="GO" id="GO:0005634">
    <property type="term" value="C:nucleus"/>
    <property type="evidence" value="ECO:0007669"/>
    <property type="project" value="TreeGrafter"/>
</dbReference>
<dbReference type="GO" id="GO:0000981">
    <property type="term" value="F:DNA-binding transcription factor activity, RNA polymerase II-specific"/>
    <property type="evidence" value="ECO:0007669"/>
    <property type="project" value="InterPro"/>
</dbReference>
<dbReference type="SMART" id="SM00066">
    <property type="entry name" value="GAL4"/>
    <property type="match status" value="1"/>
</dbReference>
<dbReference type="PANTHER" id="PTHR31668">
    <property type="entry name" value="GLUCOSE TRANSPORT TRANSCRIPTION REGULATOR RGT1-RELATED-RELATED"/>
    <property type="match status" value="1"/>
</dbReference>
<keyword evidence="1" id="KW-0479">Metal-binding</keyword>
<dbReference type="AlphaFoldDB" id="D8Q9I1"/>
<organism evidence="6">
    <name type="scientific">Schizophyllum commune (strain H4-8 / FGSC 9210)</name>
    <name type="common">Split gill fungus</name>
    <dbReference type="NCBI Taxonomy" id="578458"/>
    <lineage>
        <taxon>Eukaryota</taxon>
        <taxon>Fungi</taxon>
        <taxon>Dikarya</taxon>
        <taxon>Basidiomycota</taxon>
        <taxon>Agaricomycotina</taxon>
        <taxon>Agaricomycetes</taxon>
        <taxon>Agaricomycetidae</taxon>
        <taxon>Agaricales</taxon>
        <taxon>Schizophyllaceae</taxon>
        <taxon>Schizophyllum</taxon>
    </lineage>
</organism>
<dbReference type="Pfam" id="PF04082">
    <property type="entry name" value="Fungal_trans"/>
    <property type="match status" value="1"/>
</dbReference>
<dbReference type="PANTHER" id="PTHR31668:SF10">
    <property type="entry name" value="ZN(II)2CYS6 TRANSCRIPTION FACTOR (EUROFUNG)"/>
    <property type="match status" value="1"/>
</dbReference>
<feature type="region of interest" description="Disordered" evidence="3">
    <location>
        <begin position="100"/>
        <end position="146"/>
    </location>
</feature>
<feature type="region of interest" description="Disordered" evidence="3">
    <location>
        <begin position="633"/>
        <end position="658"/>
    </location>
</feature>
<dbReference type="InterPro" id="IPR001138">
    <property type="entry name" value="Zn2Cys6_DnaBD"/>
</dbReference>
<dbReference type="VEuPathDB" id="FungiDB:SCHCODRAFT_01191002"/>
<feature type="compositionally biased region" description="Polar residues" evidence="3">
    <location>
        <begin position="32"/>
        <end position="44"/>
    </location>
</feature>
<dbReference type="KEGG" id="scm:SCHCO_01191002"/>
<name>D8Q9I1_SCHCM</name>
<evidence type="ECO:0000313" key="5">
    <source>
        <dbReference type="EMBL" id="EFI95234.1"/>
    </source>
</evidence>
<accession>D8Q9I1</accession>
<dbReference type="EMBL" id="GL377308">
    <property type="protein sequence ID" value="EFI95234.1"/>
    <property type="molecule type" value="Genomic_DNA"/>
</dbReference>
<dbReference type="GO" id="GO:0003677">
    <property type="term" value="F:DNA binding"/>
    <property type="evidence" value="ECO:0007669"/>
    <property type="project" value="InterPro"/>
</dbReference>
<dbReference type="InterPro" id="IPR050797">
    <property type="entry name" value="Carb_Metab_Trans_Reg"/>
</dbReference>
<dbReference type="SUPFAM" id="SSF57701">
    <property type="entry name" value="Zn2/Cys6 DNA-binding domain"/>
    <property type="match status" value="1"/>
</dbReference>